<dbReference type="Pfam" id="PF07583">
    <property type="entry name" value="PSCyt2"/>
    <property type="match status" value="1"/>
</dbReference>
<feature type="domain" description="DUF1549" evidence="2">
    <location>
        <begin position="156"/>
        <end position="362"/>
    </location>
</feature>
<protein>
    <submittedName>
        <fullName evidence="5">Cytochrome c</fullName>
    </submittedName>
</protein>
<evidence type="ECO:0000313" key="5">
    <source>
        <dbReference type="EMBL" id="RBP41480.1"/>
    </source>
</evidence>
<dbReference type="Proteomes" id="UP000253426">
    <property type="component" value="Unassembled WGS sequence"/>
</dbReference>
<sequence>MSARHLLTTLAITATVASGAVHAASTPPSAVQFNRDIRPILAEACFHCHGPDPGTRKASLRLDTEEGFFAARDGGDSTVVKGQPEKSSLYQRIVTEDVDDVMPPPESHKDLKPEQKELIKRWIEQGASWQPHWSLVKPERPALPTVPGVNAETQNPIDRFVQSRLASVGLTPAPEADKYTLARRVTLDLTGLPPSPEEVEAYVSDTRPDAYEKFVERLLDSKRYGEHRARYWLDAARYADTHGLHFDNYREMWLYRDWVVNAFNKNQPFDAFTVEQIAGDLLPNRTDEQLIATGFQRCNITTNEGGTIDEENLALYAADRVQTLGWVYMGYTVNCAQCHDHKFDPITAKDYYALAAFFRNTTQGAKDGNVKDSGPILVVPSEKDKVRWTALPKEIEVATAARTDRKKTARPEFSQWLASAKPDTLDKDVPSEGIVAHVPLNEGTGNEVQAICGPPRTIKATGEISWAPDGKLGPAPILKSGSTFVLGEEGDFEQKQSFSYGAWIKAGRNGVFGGIIARMDEKAQYRGWDLFQADRGLAVHIVSDWPEDALKVSTRNAVLKPGTWQHVFVTYNGSGKANGIKIYIDGVDQKLNTENASLKRSSSIRTQTPLRIGQRSDVQTFEGGSVQDARVYARELKPAEVKRISEMGPLRAILAATSDKRTPQQHNALYDHYLVTRDESYKKLDKAVVDLEKEKTDIKARSPITHVQEEVMNVKPMTPILMRGEYDKKGETVAAATPVALGPAMPKDAPQNRLGLAQWLIDPNHPLTTRVTMNRFWQELFGQGLVKTSEDFGIMGSAPSHPELLDWLSVEFRESGWDVKHMFKLMVTSAAYKQAALATPEKLEKDRDNALLSRGPRFRMDAEMVRDYALAASGTMSPTMGGPGTRPYQPENIWEIVGLAGGNTRNYVQDTGEGLYRRTLYNFWKRMAPSPNMEAFNAPSREASCVRRERTNTPLQALVTMNDPQFVEAARNLAQHAMVQAKGDPEGITKYITGRVLCRPLKPEETTILQASLKDLQAYYQSKPEDAAALIAVGTTKADASLNASQLAAWTMVCNQIMNLDEVLNK</sequence>
<feature type="signal peptide" evidence="1">
    <location>
        <begin position="1"/>
        <end position="23"/>
    </location>
</feature>
<evidence type="ECO:0000259" key="4">
    <source>
        <dbReference type="Pfam" id="PF07635"/>
    </source>
</evidence>
<dbReference type="Pfam" id="PF07635">
    <property type="entry name" value="PSCyt1"/>
    <property type="match status" value="1"/>
</dbReference>
<evidence type="ECO:0000256" key="1">
    <source>
        <dbReference type="SAM" id="SignalP"/>
    </source>
</evidence>
<dbReference type="Gene3D" id="2.60.120.200">
    <property type="match status" value="1"/>
</dbReference>
<feature type="chain" id="PRO_5016637525" evidence="1">
    <location>
        <begin position="24"/>
        <end position="1066"/>
    </location>
</feature>
<proteinExistence type="predicted"/>
<keyword evidence="1" id="KW-0732">Signal</keyword>
<keyword evidence="6" id="KW-1185">Reference proteome</keyword>
<dbReference type="AlphaFoldDB" id="A0A366HHE5"/>
<dbReference type="InterPro" id="IPR022655">
    <property type="entry name" value="DUF1553"/>
</dbReference>
<reference evidence="5 6" key="1">
    <citation type="submission" date="2018-06" db="EMBL/GenBank/DDBJ databases">
        <title>Genomic Encyclopedia of Type Strains, Phase IV (KMG-IV): sequencing the most valuable type-strain genomes for metagenomic binning, comparative biology and taxonomic classification.</title>
        <authorList>
            <person name="Goeker M."/>
        </authorList>
    </citation>
    <scope>NUCLEOTIDE SEQUENCE [LARGE SCALE GENOMIC DNA]</scope>
    <source>
        <strain evidence="5 6">DSM 25532</strain>
    </source>
</reference>
<organism evidence="5 6">
    <name type="scientific">Roseimicrobium gellanilyticum</name>
    <dbReference type="NCBI Taxonomy" id="748857"/>
    <lineage>
        <taxon>Bacteria</taxon>
        <taxon>Pseudomonadati</taxon>
        <taxon>Verrucomicrobiota</taxon>
        <taxon>Verrucomicrobiia</taxon>
        <taxon>Verrucomicrobiales</taxon>
        <taxon>Verrucomicrobiaceae</taxon>
        <taxon>Roseimicrobium</taxon>
    </lineage>
</organism>
<dbReference type="EMBL" id="QNRR01000007">
    <property type="protein sequence ID" value="RBP41480.1"/>
    <property type="molecule type" value="Genomic_DNA"/>
</dbReference>
<dbReference type="InterPro" id="IPR011429">
    <property type="entry name" value="Cyt_c_Planctomycete-type"/>
</dbReference>
<dbReference type="PANTHER" id="PTHR35889:SF3">
    <property type="entry name" value="F-BOX DOMAIN-CONTAINING PROTEIN"/>
    <property type="match status" value="1"/>
</dbReference>
<feature type="domain" description="DUF1553" evidence="3">
    <location>
        <begin position="752"/>
        <end position="1011"/>
    </location>
</feature>
<evidence type="ECO:0000259" key="2">
    <source>
        <dbReference type="Pfam" id="PF07583"/>
    </source>
</evidence>
<dbReference type="Pfam" id="PF07587">
    <property type="entry name" value="PSD1"/>
    <property type="match status" value="1"/>
</dbReference>
<feature type="domain" description="Cytochrome C Planctomycete-type" evidence="4">
    <location>
        <begin position="45"/>
        <end position="106"/>
    </location>
</feature>
<dbReference type="RefSeq" id="WP_113960103.1">
    <property type="nucleotide sequence ID" value="NZ_QNRR01000007.1"/>
</dbReference>
<gene>
    <name evidence="5" type="ORF">DES53_107313</name>
</gene>
<dbReference type="SUPFAM" id="SSF49899">
    <property type="entry name" value="Concanavalin A-like lectins/glucanases"/>
    <property type="match status" value="1"/>
</dbReference>
<accession>A0A366HHE5</accession>
<dbReference type="InterPro" id="IPR013320">
    <property type="entry name" value="ConA-like_dom_sf"/>
</dbReference>
<evidence type="ECO:0000259" key="3">
    <source>
        <dbReference type="Pfam" id="PF07587"/>
    </source>
</evidence>
<dbReference type="Pfam" id="PF13385">
    <property type="entry name" value="Laminin_G_3"/>
    <property type="match status" value="1"/>
</dbReference>
<comment type="caution">
    <text evidence="5">The sequence shown here is derived from an EMBL/GenBank/DDBJ whole genome shotgun (WGS) entry which is preliminary data.</text>
</comment>
<dbReference type="PANTHER" id="PTHR35889">
    <property type="entry name" value="CYCLOINULO-OLIGOSACCHARIDE FRUCTANOTRANSFERASE-RELATED"/>
    <property type="match status" value="1"/>
</dbReference>
<dbReference type="OrthoDB" id="174031at2"/>
<name>A0A366HHE5_9BACT</name>
<dbReference type="InterPro" id="IPR011444">
    <property type="entry name" value="DUF1549"/>
</dbReference>
<evidence type="ECO:0000313" key="6">
    <source>
        <dbReference type="Proteomes" id="UP000253426"/>
    </source>
</evidence>